<gene>
    <name evidence="7 10" type="primary">rsmA</name>
    <name evidence="7" type="synonym">ksgA</name>
    <name evidence="10" type="ORF">IPO85_03530</name>
</gene>
<keyword evidence="6 7" id="KW-0694">RNA-binding</keyword>
<evidence type="ECO:0000256" key="6">
    <source>
        <dbReference type="ARBA" id="ARBA00022884"/>
    </source>
</evidence>
<evidence type="ECO:0000256" key="8">
    <source>
        <dbReference type="PROSITE-ProRule" id="PRU01026"/>
    </source>
</evidence>
<evidence type="ECO:0000256" key="4">
    <source>
        <dbReference type="ARBA" id="ARBA00022679"/>
    </source>
</evidence>
<keyword evidence="2 7" id="KW-0698">rRNA processing</keyword>
<name>A0A9D7S7Y9_9BACT</name>
<dbReference type="Gene3D" id="3.40.50.150">
    <property type="entry name" value="Vaccinia Virus protein VP39"/>
    <property type="match status" value="1"/>
</dbReference>
<dbReference type="CDD" id="cd02440">
    <property type="entry name" value="AdoMet_MTases"/>
    <property type="match status" value="1"/>
</dbReference>
<sequence length="262" mass="30001">MKAKKSYGQHFLIQKKVIDRIASAILAESPERIMEIGPGKGAITSQLLNKTDHFIAIDADHDMVDYLHQNYPNNRDQIIQSDFLQVDLKQFFDQQAFLLCGNFPYNISSQIVFKMLDNTDQIPIMLGMFQKEMAKRILAVPGSKDYGIISVLTSLRYHGKILFDIGPNNFSPPPRVLSSFLILHRNTKSISDDLFNKTKTLVKIAFHSRRKTLRNNLKTIISDPSILEDAFFDQRAENLLPQDYLVLVEQIKPYLNSSLILE</sequence>
<feature type="binding site" evidence="7 8">
    <location>
        <position position="37"/>
    </location>
    <ligand>
        <name>S-adenosyl-L-methionine</name>
        <dbReference type="ChEBI" id="CHEBI:59789"/>
    </ligand>
</feature>
<keyword evidence="3 7" id="KW-0489">Methyltransferase</keyword>
<evidence type="ECO:0000256" key="2">
    <source>
        <dbReference type="ARBA" id="ARBA00022552"/>
    </source>
</evidence>
<dbReference type="EC" id="2.1.1.182" evidence="7"/>
<dbReference type="GO" id="GO:0005829">
    <property type="term" value="C:cytosol"/>
    <property type="evidence" value="ECO:0007669"/>
    <property type="project" value="TreeGrafter"/>
</dbReference>
<dbReference type="Proteomes" id="UP000808349">
    <property type="component" value="Unassembled WGS sequence"/>
</dbReference>
<feature type="binding site" evidence="7 8">
    <location>
        <position position="102"/>
    </location>
    <ligand>
        <name>S-adenosyl-L-methionine</name>
        <dbReference type="ChEBI" id="CHEBI:59789"/>
    </ligand>
</feature>
<feature type="binding site" evidence="7 8">
    <location>
        <position position="10"/>
    </location>
    <ligand>
        <name>S-adenosyl-L-methionine</name>
        <dbReference type="ChEBI" id="CHEBI:59789"/>
    </ligand>
</feature>
<dbReference type="InterPro" id="IPR001737">
    <property type="entry name" value="KsgA/Erm"/>
</dbReference>
<dbReference type="Gene3D" id="1.10.8.100">
    <property type="entry name" value="Ribosomal RNA adenine dimethylase-like, domain 2"/>
    <property type="match status" value="1"/>
</dbReference>
<dbReference type="SUPFAM" id="SSF53335">
    <property type="entry name" value="S-adenosyl-L-methionine-dependent methyltransferases"/>
    <property type="match status" value="1"/>
</dbReference>
<feature type="binding site" evidence="8">
    <location>
        <position position="58"/>
    </location>
    <ligand>
        <name>S-adenosyl-L-methionine</name>
        <dbReference type="ChEBI" id="CHEBI:59789"/>
    </ligand>
</feature>
<reference evidence="10 11" key="1">
    <citation type="submission" date="2020-10" db="EMBL/GenBank/DDBJ databases">
        <title>Connecting structure to function with the recovery of over 1000 high-quality activated sludge metagenome-assembled genomes encoding full-length rRNA genes using long-read sequencing.</title>
        <authorList>
            <person name="Singleton C.M."/>
            <person name="Petriglieri F."/>
            <person name="Kristensen J.M."/>
            <person name="Kirkegaard R.H."/>
            <person name="Michaelsen T.Y."/>
            <person name="Andersen M.H."/>
            <person name="Karst S.M."/>
            <person name="Dueholm M.S."/>
            <person name="Nielsen P.H."/>
            <person name="Albertsen M."/>
        </authorList>
    </citation>
    <scope>NUCLEOTIDE SEQUENCE [LARGE SCALE GENOMIC DNA]</scope>
    <source>
        <strain evidence="10">Ribe_18-Q3-R11-54_BAT3C.373</strain>
    </source>
</reference>
<evidence type="ECO:0000256" key="1">
    <source>
        <dbReference type="ARBA" id="ARBA00022490"/>
    </source>
</evidence>
<keyword evidence="4 7" id="KW-0808">Transferase</keyword>
<dbReference type="InterPro" id="IPR029063">
    <property type="entry name" value="SAM-dependent_MTases_sf"/>
</dbReference>
<evidence type="ECO:0000256" key="7">
    <source>
        <dbReference type="HAMAP-Rule" id="MF_00607"/>
    </source>
</evidence>
<organism evidence="10 11">
    <name type="scientific">Candidatus Defluviibacterium haderslevense</name>
    <dbReference type="NCBI Taxonomy" id="2981993"/>
    <lineage>
        <taxon>Bacteria</taxon>
        <taxon>Pseudomonadati</taxon>
        <taxon>Bacteroidota</taxon>
        <taxon>Saprospiria</taxon>
        <taxon>Saprospirales</taxon>
        <taxon>Saprospiraceae</taxon>
        <taxon>Candidatus Defluviibacterium</taxon>
    </lineage>
</organism>
<dbReference type="InterPro" id="IPR023165">
    <property type="entry name" value="rRNA_Ade_diMease-like_C"/>
</dbReference>
<comment type="subcellular location">
    <subcellularLocation>
        <location evidence="7">Cytoplasm</location>
    </subcellularLocation>
</comment>
<evidence type="ECO:0000313" key="10">
    <source>
        <dbReference type="EMBL" id="MBK9716586.1"/>
    </source>
</evidence>
<dbReference type="HAMAP" id="MF_00607">
    <property type="entry name" value="16SrRNA_methyltr_A"/>
    <property type="match status" value="1"/>
</dbReference>
<dbReference type="GO" id="GO:0003723">
    <property type="term" value="F:RNA binding"/>
    <property type="evidence" value="ECO:0007669"/>
    <property type="project" value="UniProtKB-UniRule"/>
</dbReference>
<evidence type="ECO:0000256" key="3">
    <source>
        <dbReference type="ARBA" id="ARBA00022603"/>
    </source>
</evidence>
<evidence type="ECO:0000259" key="9">
    <source>
        <dbReference type="SMART" id="SM00650"/>
    </source>
</evidence>
<dbReference type="Pfam" id="PF00398">
    <property type="entry name" value="RrnaAD"/>
    <property type="match status" value="1"/>
</dbReference>
<comment type="function">
    <text evidence="7">Specifically dimethylates two adjacent adenosines (A1518 and A1519) in the loop of a conserved hairpin near the 3'-end of 16S rRNA in the 30S particle. May play a critical role in biogenesis of 30S subunits.</text>
</comment>
<comment type="caution">
    <text evidence="10">The sequence shown here is derived from an EMBL/GenBank/DDBJ whole genome shotgun (WGS) entry which is preliminary data.</text>
</comment>
<comment type="caution">
    <text evidence="7">Lacks conserved residue(s) required for the propagation of feature annotation.</text>
</comment>
<feature type="binding site" evidence="7 8">
    <location>
        <position position="12"/>
    </location>
    <ligand>
        <name>S-adenosyl-L-methionine</name>
        <dbReference type="ChEBI" id="CHEBI:59789"/>
    </ligand>
</feature>
<feature type="binding site" evidence="7 8">
    <location>
        <position position="82"/>
    </location>
    <ligand>
        <name>S-adenosyl-L-methionine</name>
        <dbReference type="ChEBI" id="CHEBI:59789"/>
    </ligand>
</feature>
<dbReference type="SMART" id="SM00650">
    <property type="entry name" value="rADc"/>
    <property type="match status" value="1"/>
</dbReference>
<dbReference type="NCBIfam" id="TIGR00755">
    <property type="entry name" value="ksgA"/>
    <property type="match status" value="1"/>
</dbReference>
<dbReference type="AlphaFoldDB" id="A0A9D7S7Y9"/>
<dbReference type="EMBL" id="JADKFW010000004">
    <property type="protein sequence ID" value="MBK9716586.1"/>
    <property type="molecule type" value="Genomic_DNA"/>
</dbReference>
<dbReference type="InterPro" id="IPR020598">
    <property type="entry name" value="rRNA_Ade_methylase_Trfase_N"/>
</dbReference>
<keyword evidence="1 7" id="KW-0963">Cytoplasm</keyword>
<comment type="similarity">
    <text evidence="7">Belongs to the class I-like SAM-binding methyltransferase superfamily. rRNA adenine N(6)-methyltransferase family. RsmA subfamily.</text>
</comment>
<keyword evidence="5 7" id="KW-0949">S-adenosyl-L-methionine</keyword>
<evidence type="ECO:0000313" key="11">
    <source>
        <dbReference type="Proteomes" id="UP000808349"/>
    </source>
</evidence>
<dbReference type="PANTHER" id="PTHR11727">
    <property type="entry name" value="DIMETHYLADENOSINE TRANSFERASE"/>
    <property type="match status" value="1"/>
</dbReference>
<dbReference type="PANTHER" id="PTHR11727:SF7">
    <property type="entry name" value="DIMETHYLADENOSINE TRANSFERASE-RELATED"/>
    <property type="match status" value="1"/>
</dbReference>
<dbReference type="PROSITE" id="PS51689">
    <property type="entry name" value="SAM_RNA_A_N6_MT"/>
    <property type="match status" value="1"/>
</dbReference>
<accession>A0A9D7S7Y9</accession>
<proteinExistence type="inferred from homology"/>
<comment type="catalytic activity">
    <reaction evidence="7">
        <text>adenosine(1518)/adenosine(1519) in 16S rRNA + 4 S-adenosyl-L-methionine = N(6)-dimethyladenosine(1518)/N(6)-dimethyladenosine(1519) in 16S rRNA + 4 S-adenosyl-L-homocysteine + 4 H(+)</text>
        <dbReference type="Rhea" id="RHEA:19609"/>
        <dbReference type="Rhea" id="RHEA-COMP:10232"/>
        <dbReference type="Rhea" id="RHEA-COMP:10233"/>
        <dbReference type="ChEBI" id="CHEBI:15378"/>
        <dbReference type="ChEBI" id="CHEBI:57856"/>
        <dbReference type="ChEBI" id="CHEBI:59789"/>
        <dbReference type="ChEBI" id="CHEBI:74411"/>
        <dbReference type="ChEBI" id="CHEBI:74493"/>
        <dbReference type="EC" id="2.1.1.182"/>
    </reaction>
</comment>
<dbReference type="InterPro" id="IPR011530">
    <property type="entry name" value="rRNA_adenine_dimethylase"/>
</dbReference>
<evidence type="ECO:0000256" key="5">
    <source>
        <dbReference type="ARBA" id="ARBA00022691"/>
    </source>
</evidence>
<dbReference type="GO" id="GO:0052908">
    <property type="term" value="F:16S rRNA (adenine(1518)-N(6)/adenine(1519)-N(6))-dimethyltransferase activity"/>
    <property type="evidence" value="ECO:0007669"/>
    <property type="project" value="UniProtKB-EC"/>
</dbReference>
<protein>
    <recommendedName>
        <fullName evidence="7">Ribosomal RNA small subunit methyltransferase A</fullName>
        <ecNumber evidence="7">2.1.1.182</ecNumber>
    </recommendedName>
    <alternativeName>
        <fullName evidence="7">16S rRNA (adenine(1518)-N(6)/adenine(1519)-N(6))-dimethyltransferase</fullName>
    </alternativeName>
    <alternativeName>
        <fullName evidence="7">16S rRNA dimethyladenosine transferase</fullName>
    </alternativeName>
    <alternativeName>
        <fullName evidence="7">16S rRNA dimethylase</fullName>
    </alternativeName>
    <alternativeName>
        <fullName evidence="7">S-adenosylmethionine-6-N', N'-adenosyl(rRNA) dimethyltransferase</fullName>
    </alternativeName>
</protein>
<feature type="domain" description="Ribosomal RNA adenine methylase transferase N-terminal" evidence="9">
    <location>
        <begin position="17"/>
        <end position="187"/>
    </location>
</feature>